<proteinExistence type="inferred from homology"/>
<keyword evidence="4 8" id="KW-0805">Transcription regulation</keyword>
<evidence type="ECO:0000256" key="1">
    <source>
        <dbReference type="ARBA" id="ARBA00004123"/>
    </source>
</evidence>
<dbReference type="Gene3D" id="1.10.287.190">
    <property type="entry name" value="Transcription factor IIA gamma subunit, alpha-helical domain"/>
    <property type="match status" value="1"/>
</dbReference>
<dbReference type="CDD" id="cd10014">
    <property type="entry name" value="TFIIA_gamma_C"/>
    <property type="match status" value="1"/>
</dbReference>
<dbReference type="Pfam" id="PF02751">
    <property type="entry name" value="TFIIA_gamma_C"/>
    <property type="match status" value="1"/>
</dbReference>
<evidence type="ECO:0000256" key="4">
    <source>
        <dbReference type="ARBA" id="ARBA00023015"/>
    </source>
</evidence>
<comment type="caution">
    <text evidence="11">The sequence shown here is derived from an EMBL/GenBank/DDBJ whole genome shotgun (WGS) entry which is preliminary data.</text>
</comment>
<feature type="domain" description="Transcription initiation factor IIA gamma subunit C-terminal" evidence="10">
    <location>
        <begin position="63"/>
        <end position="105"/>
    </location>
</feature>
<evidence type="ECO:0000256" key="2">
    <source>
        <dbReference type="ARBA" id="ARBA00007675"/>
    </source>
</evidence>
<dbReference type="InterPro" id="IPR009088">
    <property type="entry name" value="TFIIA_b-brl"/>
</dbReference>
<evidence type="ECO:0000313" key="12">
    <source>
        <dbReference type="Proteomes" id="UP001447188"/>
    </source>
</evidence>
<organism evidence="11 12">
    <name type="scientific">Discina gigas</name>
    <dbReference type="NCBI Taxonomy" id="1032678"/>
    <lineage>
        <taxon>Eukaryota</taxon>
        <taxon>Fungi</taxon>
        <taxon>Dikarya</taxon>
        <taxon>Ascomycota</taxon>
        <taxon>Pezizomycotina</taxon>
        <taxon>Pezizomycetes</taxon>
        <taxon>Pezizales</taxon>
        <taxon>Discinaceae</taxon>
        <taxon>Discina</taxon>
    </lineage>
</organism>
<dbReference type="SUPFAM" id="SSF50784">
    <property type="entry name" value="Transcription factor IIA (TFIIA), beta-barrel domain"/>
    <property type="match status" value="1"/>
</dbReference>
<dbReference type="Proteomes" id="UP001447188">
    <property type="component" value="Unassembled WGS sequence"/>
</dbReference>
<dbReference type="PANTHER" id="PTHR10966">
    <property type="entry name" value="TRANSCRIPTION INITIATION FACTOR IIA SUBUNIT 2"/>
    <property type="match status" value="1"/>
</dbReference>
<dbReference type="Pfam" id="PF02268">
    <property type="entry name" value="TFIIA_gamma_N"/>
    <property type="match status" value="1"/>
</dbReference>
<dbReference type="InterPro" id="IPR015872">
    <property type="entry name" value="TFIIA_gsu_N"/>
</dbReference>
<dbReference type="InterPro" id="IPR009083">
    <property type="entry name" value="TFIIA_a-hlx"/>
</dbReference>
<protein>
    <recommendedName>
        <fullName evidence="3 8">Transcription initiation factor IIA subunit 2</fullName>
    </recommendedName>
</protein>
<evidence type="ECO:0000259" key="9">
    <source>
        <dbReference type="Pfam" id="PF02268"/>
    </source>
</evidence>
<evidence type="ECO:0000256" key="7">
    <source>
        <dbReference type="ARBA" id="ARBA00024733"/>
    </source>
</evidence>
<dbReference type="PIRSF" id="PIRSF009415">
    <property type="entry name" value="Hum_TFIIA_gamma"/>
    <property type="match status" value="1"/>
</dbReference>
<feature type="domain" description="Transcription initiation factor IIA gamma subunit N-terminal" evidence="9">
    <location>
        <begin position="6"/>
        <end position="51"/>
    </location>
</feature>
<comment type="function">
    <text evidence="7">TFIIA is a component of the transcription machinery of RNA polymerase II and plays an important role in transcriptional activation. TFIIA in a complex with TBP mediates transcriptional activity.</text>
</comment>
<comment type="subcellular location">
    <subcellularLocation>
        <location evidence="1 8">Nucleus</location>
    </subcellularLocation>
</comment>
<dbReference type="SUPFAM" id="SSF47396">
    <property type="entry name" value="Transcription factor IIA (TFIIA), alpha-helical domain"/>
    <property type="match status" value="1"/>
</dbReference>
<dbReference type="EMBL" id="JBBBZM010000097">
    <property type="protein sequence ID" value="KAL0634329.1"/>
    <property type="molecule type" value="Genomic_DNA"/>
</dbReference>
<evidence type="ECO:0000256" key="6">
    <source>
        <dbReference type="ARBA" id="ARBA00023242"/>
    </source>
</evidence>
<dbReference type="Gene3D" id="2.30.18.10">
    <property type="entry name" value="Transcription factor IIA (TFIIA), beta-barrel domain"/>
    <property type="match status" value="1"/>
</dbReference>
<keyword evidence="6 8" id="KW-0539">Nucleus</keyword>
<sequence>MSKGAYIHYRDSTIGKTLVDALDHFVAIDALTPQLANKIILNFDVAIMDALAERKTEAKLTFKGHLDTYRFCDDVWTFLVTGVTFKFPQSYLKPIETDKISIIAMSAKRLTEP</sequence>
<comment type="similarity">
    <text evidence="2 8">Belongs to the TFIIA subunit 2 family.</text>
</comment>
<keyword evidence="12" id="KW-1185">Reference proteome</keyword>
<accession>A0ABR3GED4</accession>
<dbReference type="InterPro" id="IPR015871">
    <property type="entry name" value="TFIIA_gsu_C"/>
</dbReference>
<evidence type="ECO:0000256" key="3">
    <source>
        <dbReference type="ARBA" id="ARBA00019928"/>
    </source>
</evidence>
<evidence type="ECO:0000259" key="10">
    <source>
        <dbReference type="Pfam" id="PF02751"/>
    </source>
</evidence>
<name>A0ABR3GED4_9PEZI</name>
<evidence type="ECO:0000256" key="5">
    <source>
        <dbReference type="ARBA" id="ARBA00023163"/>
    </source>
</evidence>
<gene>
    <name evidence="11" type="primary">toa2_3</name>
    <name evidence="11" type="ORF">Q9L58_006732</name>
</gene>
<reference evidence="11 12" key="1">
    <citation type="submission" date="2024-02" db="EMBL/GenBank/DDBJ databases">
        <title>Discinaceae phylogenomics.</title>
        <authorList>
            <person name="Dirks A.C."/>
            <person name="James T.Y."/>
        </authorList>
    </citation>
    <scope>NUCLEOTIDE SEQUENCE [LARGE SCALE GENOMIC DNA]</scope>
    <source>
        <strain evidence="11 12">ACD0624</strain>
    </source>
</reference>
<evidence type="ECO:0000313" key="11">
    <source>
        <dbReference type="EMBL" id="KAL0634329.1"/>
    </source>
</evidence>
<keyword evidence="5 8" id="KW-0804">Transcription</keyword>
<dbReference type="InterPro" id="IPR003194">
    <property type="entry name" value="TFIIA_gsu"/>
</dbReference>
<evidence type="ECO:0000256" key="8">
    <source>
        <dbReference type="PIRNR" id="PIRNR009415"/>
    </source>
</evidence>